<evidence type="ECO:0000313" key="3">
    <source>
        <dbReference type="EMBL" id="QDX27925.1"/>
    </source>
</evidence>
<evidence type="ECO:0000259" key="2">
    <source>
        <dbReference type="Pfam" id="PF04734"/>
    </source>
</evidence>
<feature type="domain" description="Neutral/alkaline non-lysosomal ceramidase N-terminal" evidence="2">
    <location>
        <begin position="28"/>
        <end position="240"/>
    </location>
</feature>
<keyword evidence="4" id="KW-1185">Reference proteome</keyword>
<sequence>MKYTVSLAFAATLMCTATSAYAQTLKVGAAKVDITPAAADLPKNMLGVLDPINVRAIVVDDGASRAAMVSVDAGAIGTETWQKVSERAARELKIPVSQLLLTATHTHSAPWMRGAAYEAQIFDAIRKAASGMRKAQMAYGTGVSYINVNRNIIDPKTQRWWEGPNYEGVSDKTVAVVRFETPEGKPIAVYYNYGVHAVLTGNLDLVSADLPGAASNYIEESLGDGAVAVYSNGAAGDQNPIYFNQTYELRAIRTADYAKRGEDISNAMPPGGTGMDRSNPKVAMLMDQQKRMVLSMGQMLGEEVLHVSRASLERPVTDARISGAQTSVTCPGRKRLDKGRAGYPGIYEDADPVSIRLSLLRIGDTVIGGVDAEVFTTIAQRFKRESPFKHSMMTTLTNGIAGSGYIPNDAAFGYNTFEVVSSRLKPGCAETAIVDGLLDLIEKTEAE</sequence>
<keyword evidence="1" id="KW-0732">Signal</keyword>
<accession>A0A518RKF9</accession>
<dbReference type="Pfam" id="PF04734">
    <property type="entry name" value="Ceramidase_alk"/>
    <property type="match status" value="1"/>
</dbReference>
<organism evidence="3 4">
    <name type="scientific">Sphingomonas suaedae</name>
    <dbReference type="NCBI Taxonomy" id="2599297"/>
    <lineage>
        <taxon>Bacteria</taxon>
        <taxon>Pseudomonadati</taxon>
        <taxon>Pseudomonadota</taxon>
        <taxon>Alphaproteobacteria</taxon>
        <taxon>Sphingomonadales</taxon>
        <taxon>Sphingomonadaceae</taxon>
        <taxon>Sphingomonas</taxon>
    </lineage>
</organism>
<feature type="signal peptide" evidence="1">
    <location>
        <begin position="1"/>
        <end position="22"/>
    </location>
</feature>
<evidence type="ECO:0000256" key="1">
    <source>
        <dbReference type="SAM" id="SignalP"/>
    </source>
</evidence>
<dbReference type="AlphaFoldDB" id="A0A518RKF9"/>
<dbReference type="KEGG" id="ssua:FPZ54_19185"/>
<proteinExistence type="predicted"/>
<dbReference type="OrthoDB" id="622550at2"/>
<gene>
    <name evidence="3" type="ORF">FPZ54_19185</name>
</gene>
<dbReference type="EMBL" id="CP042239">
    <property type="protein sequence ID" value="QDX27925.1"/>
    <property type="molecule type" value="Genomic_DNA"/>
</dbReference>
<protein>
    <recommendedName>
        <fullName evidence="2">Neutral/alkaline non-lysosomal ceramidase N-terminal domain-containing protein</fullName>
    </recommendedName>
</protein>
<reference evidence="3 4" key="1">
    <citation type="submission" date="2019-07" db="EMBL/GenBank/DDBJ databases">
        <title>Sphingomonas alkalisoli sp. nov., isolated from rhizosphere soil of Suaedae salsa.</title>
        <authorList>
            <person name="Zhang H."/>
            <person name="Xu L."/>
            <person name="Zhang J.-X."/>
            <person name="Sun J.-Q."/>
        </authorList>
    </citation>
    <scope>NUCLEOTIDE SEQUENCE [LARGE SCALE GENOMIC DNA]</scope>
    <source>
        <strain evidence="3 4">XS-10</strain>
    </source>
</reference>
<evidence type="ECO:0000313" key="4">
    <source>
        <dbReference type="Proteomes" id="UP000318055"/>
    </source>
</evidence>
<feature type="chain" id="PRO_5022209892" description="Neutral/alkaline non-lysosomal ceramidase N-terminal domain-containing protein" evidence="1">
    <location>
        <begin position="23"/>
        <end position="447"/>
    </location>
</feature>
<dbReference type="InterPro" id="IPR031329">
    <property type="entry name" value="NEUT/ALK_ceramidase_N"/>
</dbReference>
<dbReference type="RefSeq" id="WP_145849397.1">
    <property type="nucleotide sequence ID" value="NZ_CP042239.1"/>
</dbReference>
<dbReference type="Proteomes" id="UP000318055">
    <property type="component" value="Chromosome"/>
</dbReference>
<name>A0A518RKF9_9SPHN</name>